<keyword evidence="2 4" id="KW-0808">Transferase</keyword>
<dbReference type="HAMAP" id="MF_03052">
    <property type="entry name" value="MOC2B"/>
    <property type="match status" value="1"/>
</dbReference>
<dbReference type="EMBL" id="JAFCIX010000349">
    <property type="protein sequence ID" value="KAH6593657.1"/>
    <property type="molecule type" value="Genomic_DNA"/>
</dbReference>
<dbReference type="Pfam" id="PF02391">
    <property type="entry name" value="MoaE"/>
    <property type="match status" value="1"/>
</dbReference>
<protein>
    <recommendedName>
        <fullName evidence="4">Molybdopterin synthase catalytic subunit</fullName>
        <ecNumber evidence="4">2.8.1.12</ecNumber>
    </recommendedName>
    <alternativeName>
        <fullName evidence="4">Molybdenum cofactor synthesis protein 2 large subunit</fullName>
    </alternativeName>
    <alternativeName>
        <fullName evidence="4">Molybdenum cofactor synthesis protein 2B</fullName>
        <shortName evidence="4">MOCS2B</shortName>
    </alternativeName>
</protein>
<evidence type="ECO:0000256" key="2">
    <source>
        <dbReference type="ARBA" id="ARBA00022679"/>
    </source>
</evidence>
<comment type="subcellular location">
    <subcellularLocation>
        <location evidence="4">Cytoplasm</location>
    </subcellularLocation>
</comment>
<evidence type="ECO:0000256" key="1">
    <source>
        <dbReference type="ARBA" id="ARBA00022490"/>
    </source>
</evidence>
<accession>A0ABQ8FAX6</accession>
<evidence type="ECO:0000313" key="5">
    <source>
        <dbReference type="EMBL" id="KAH6593657.1"/>
    </source>
</evidence>
<dbReference type="PANTHER" id="PTHR23404">
    <property type="entry name" value="MOLYBDOPTERIN SYNTHASE RELATED"/>
    <property type="match status" value="1"/>
</dbReference>
<dbReference type="EC" id="2.8.1.12" evidence="4"/>
<dbReference type="InterPro" id="IPR036563">
    <property type="entry name" value="MoaE_sf"/>
</dbReference>
<name>A0ABQ8FAX6_9FUNG</name>
<sequence length="218" mass="23922">MQQQMEIETEIEAQPATSDIVEIVMETINHNSLVQQVQADSAGAISLFLGTTRNTFTDATGITRQVKMLSYEAYIPMALKEMQSIAATARSLYTSIVRTAIVHRLGHVAVGEASIAVVVSSPHRRDAIEAVAWIMDEIKATVPIWKMEVYTDGSMWKENAEWQKSQRARTGPRQPCCSNSSYRPVFTDTSTAAISTSASTDTPTTTTSMPFVKAFPAL</sequence>
<dbReference type="InterPro" id="IPR028888">
    <property type="entry name" value="MOCS2B_euk"/>
</dbReference>
<evidence type="ECO:0000256" key="4">
    <source>
        <dbReference type="HAMAP-Rule" id="MF_03052"/>
    </source>
</evidence>
<comment type="subunit">
    <text evidence="4">Heterotetramer; composed of 2 small (MOCS2A) and 2 large (MOCS2B) subunits.</text>
</comment>
<keyword evidence="1 4" id="KW-0963">Cytoplasm</keyword>
<dbReference type="SUPFAM" id="SSF54690">
    <property type="entry name" value="Molybdopterin synthase subunit MoaE"/>
    <property type="match status" value="1"/>
</dbReference>
<evidence type="ECO:0000256" key="3">
    <source>
        <dbReference type="ARBA" id="ARBA00023150"/>
    </source>
</evidence>
<reference evidence="5 6" key="1">
    <citation type="submission" date="2021-02" db="EMBL/GenBank/DDBJ databases">
        <title>Variation within the Batrachochytrium salamandrivorans European outbreak.</title>
        <authorList>
            <person name="Kelly M."/>
            <person name="Pasmans F."/>
            <person name="Shea T.P."/>
            <person name="Munoz J.F."/>
            <person name="Carranza S."/>
            <person name="Cuomo C.A."/>
            <person name="Martel A."/>
        </authorList>
    </citation>
    <scope>NUCLEOTIDE SEQUENCE [LARGE SCALE GENOMIC DNA]</scope>
    <source>
        <strain evidence="5 6">AMFP18/2</strain>
    </source>
</reference>
<comment type="catalytic activity">
    <reaction evidence="4">
        <text>2 [molybdopterin-synthase sulfur-carrier protein]-C-terminal-Gly-aminoethanethioate + cyclic pyranopterin phosphate + H2O = molybdopterin + 2 [molybdopterin-synthase sulfur-carrier protein]-C-terminal Gly-Gly + 2 H(+)</text>
        <dbReference type="Rhea" id="RHEA:26333"/>
        <dbReference type="Rhea" id="RHEA-COMP:12202"/>
        <dbReference type="Rhea" id="RHEA-COMP:19907"/>
        <dbReference type="ChEBI" id="CHEBI:15377"/>
        <dbReference type="ChEBI" id="CHEBI:15378"/>
        <dbReference type="ChEBI" id="CHEBI:58698"/>
        <dbReference type="ChEBI" id="CHEBI:59648"/>
        <dbReference type="ChEBI" id="CHEBI:90778"/>
        <dbReference type="ChEBI" id="CHEBI:232372"/>
        <dbReference type="EC" id="2.8.1.12"/>
    </reaction>
</comment>
<comment type="caution">
    <text evidence="5">The sequence shown here is derived from an EMBL/GenBank/DDBJ whole genome shotgun (WGS) entry which is preliminary data.</text>
</comment>
<gene>
    <name evidence="5" type="ORF">BASA50_007215</name>
</gene>
<evidence type="ECO:0000313" key="6">
    <source>
        <dbReference type="Proteomes" id="UP001648503"/>
    </source>
</evidence>
<dbReference type="Gene3D" id="3.90.1170.40">
    <property type="entry name" value="Molybdopterin biosynthesis MoaE subunit"/>
    <property type="match status" value="1"/>
</dbReference>
<feature type="binding site" evidence="4">
    <location>
        <position position="139"/>
    </location>
    <ligand>
        <name>substrate</name>
    </ligand>
</feature>
<organism evidence="5 6">
    <name type="scientific">Batrachochytrium salamandrivorans</name>
    <dbReference type="NCBI Taxonomy" id="1357716"/>
    <lineage>
        <taxon>Eukaryota</taxon>
        <taxon>Fungi</taxon>
        <taxon>Fungi incertae sedis</taxon>
        <taxon>Chytridiomycota</taxon>
        <taxon>Chytridiomycota incertae sedis</taxon>
        <taxon>Chytridiomycetes</taxon>
        <taxon>Rhizophydiales</taxon>
        <taxon>Rhizophydiales incertae sedis</taxon>
        <taxon>Batrachochytrium</taxon>
    </lineage>
</organism>
<keyword evidence="6" id="KW-1185">Reference proteome</keyword>
<feature type="binding site" evidence="4">
    <location>
        <begin position="123"/>
        <end position="124"/>
    </location>
    <ligand>
        <name>substrate</name>
    </ligand>
</feature>
<dbReference type="Proteomes" id="UP001648503">
    <property type="component" value="Unassembled WGS sequence"/>
</dbReference>
<proteinExistence type="inferred from homology"/>
<feature type="binding site" evidence="4">
    <location>
        <begin position="146"/>
        <end position="148"/>
    </location>
    <ligand>
        <name>substrate</name>
    </ligand>
</feature>
<comment type="similarity">
    <text evidence="4">Belongs to the MoaE family. MOCS2B subfamily.</text>
</comment>
<keyword evidence="3 4" id="KW-0501">Molybdenum cofactor biosynthesis</keyword>
<dbReference type="CDD" id="cd00756">
    <property type="entry name" value="MoaE"/>
    <property type="match status" value="1"/>
</dbReference>
<comment type="function">
    <text evidence="4">Catalytic subunit of the molybdopterin synthase complex, a complex that catalyzes the conversion of precursor Z into molybdopterin. Acts by mediating the incorporation of 2 sulfur atoms from thiocarboxylated MOCS2A into precursor Z to generate a dithiolene group.</text>
</comment>
<comment type="pathway">
    <text evidence="4">Cofactor biosynthesis; molybdopterin biosynthesis.</text>
</comment>
<dbReference type="InterPro" id="IPR003448">
    <property type="entry name" value="Mopterin_biosynth_MoaE"/>
</dbReference>